<dbReference type="EMBL" id="RQXV01000006">
    <property type="protein sequence ID" value="RRC98858.1"/>
    <property type="molecule type" value="Genomic_DNA"/>
</dbReference>
<dbReference type="Pfam" id="PF02254">
    <property type="entry name" value="TrkA_N"/>
    <property type="match status" value="2"/>
</dbReference>
<reference evidence="10 11" key="1">
    <citation type="submission" date="2018-11" db="EMBL/GenBank/DDBJ databases">
        <title>The draft genome sequence of Amphritea balenae JAMM 1525T.</title>
        <authorList>
            <person name="Fang Z."/>
            <person name="Zhang Y."/>
            <person name="Han X."/>
        </authorList>
    </citation>
    <scope>NUCLEOTIDE SEQUENCE [LARGE SCALE GENOMIC DNA]</scope>
    <source>
        <strain evidence="10 11">JAMM 1525</strain>
    </source>
</reference>
<dbReference type="Pfam" id="PF02080">
    <property type="entry name" value="TrkA_C"/>
    <property type="match status" value="2"/>
</dbReference>
<accession>A0A3P1SNX4</accession>
<dbReference type="PROSITE" id="PS51202">
    <property type="entry name" value="RCK_C"/>
    <property type="match status" value="2"/>
</dbReference>
<dbReference type="AlphaFoldDB" id="A0A3P1SNX4"/>
<dbReference type="NCBIfam" id="NF007030">
    <property type="entry name" value="PRK09496.1-1"/>
    <property type="match status" value="1"/>
</dbReference>
<gene>
    <name evidence="10" type="primary">trkA</name>
    <name evidence="10" type="ORF">EHS89_11760</name>
</gene>
<feature type="domain" description="RCK C-terminal" evidence="9">
    <location>
        <begin position="143"/>
        <end position="227"/>
    </location>
</feature>
<dbReference type="GO" id="GO:0005886">
    <property type="term" value="C:plasma membrane"/>
    <property type="evidence" value="ECO:0007669"/>
    <property type="project" value="InterPro"/>
</dbReference>
<dbReference type="InterPro" id="IPR036291">
    <property type="entry name" value="NAD(P)-bd_dom_sf"/>
</dbReference>
<dbReference type="PANTHER" id="PTHR43833:SF5">
    <property type="entry name" value="TRK SYSTEM POTASSIUM UPTAKE PROTEIN TRKA"/>
    <property type="match status" value="1"/>
</dbReference>
<evidence type="ECO:0000256" key="7">
    <source>
        <dbReference type="ARBA" id="ARBA00023065"/>
    </source>
</evidence>
<dbReference type="PANTHER" id="PTHR43833">
    <property type="entry name" value="POTASSIUM CHANNEL PROTEIN 2-RELATED-RELATED"/>
    <property type="match status" value="1"/>
</dbReference>
<dbReference type="InterPro" id="IPR036721">
    <property type="entry name" value="RCK_C_sf"/>
</dbReference>
<evidence type="ECO:0000256" key="2">
    <source>
        <dbReference type="ARBA" id="ARBA00022448"/>
    </source>
</evidence>
<evidence type="ECO:0000256" key="6">
    <source>
        <dbReference type="ARBA" id="ARBA00023027"/>
    </source>
</evidence>
<evidence type="ECO:0000256" key="5">
    <source>
        <dbReference type="ARBA" id="ARBA00022958"/>
    </source>
</evidence>
<keyword evidence="7" id="KW-0406">Ion transport</keyword>
<keyword evidence="11" id="KW-1185">Reference proteome</keyword>
<dbReference type="Gene3D" id="3.40.50.720">
    <property type="entry name" value="NAD(P)-binding Rossmann-like Domain"/>
    <property type="match status" value="2"/>
</dbReference>
<evidence type="ECO:0000259" key="8">
    <source>
        <dbReference type="PROSITE" id="PS51201"/>
    </source>
</evidence>
<dbReference type="InterPro" id="IPR006036">
    <property type="entry name" value="K_uptake_TrkA"/>
</dbReference>
<dbReference type="NCBIfam" id="NF007032">
    <property type="entry name" value="PRK09496.1-4"/>
    <property type="match status" value="1"/>
</dbReference>
<keyword evidence="3" id="KW-0633">Potassium transport</keyword>
<evidence type="ECO:0000313" key="10">
    <source>
        <dbReference type="EMBL" id="RRC98858.1"/>
    </source>
</evidence>
<feature type="domain" description="RCK N-terminal" evidence="8">
    <location>
        <begin position="1"/>
        <end position="123"/>
    </location>
</feature>
<dbReference type="OrthoDB" id="9775180at2"/>
<dbReference type="InterPro" id="IPR003148">
    <property type="entry name" value="RCK_N"/>
</dbReference>
<dbReference type="FunFam" id="3.40.50.720:FF:000027">
    <property type="entry name" value="Trk system potassium transporter TrkA"/>
    <property type="match status" value="1"/>
</dbReference>
<feature type="domain" description="RCK C-terminal" evidence="9">
    <location>
        <begin position="368"/>
        <end position="453"/>
    </location>
</feature>
<dbReference type="Proteomes" id="UP000267535">
    <property type="component" value="Unassembled WGS sequence"/>
</dbReference>
<dbReference type="FunFam" id="3.30.70.1450:FF:000001">
    <property type="entry name" value="Trk system potassium transporter TrkA"/>
    <property type="match status" value="1"/>
</dbReference>
<dbReference type="NCBIfam" id="NF007039">
    <property type="entry name" value="PRK09496.3-2"/>
    <property type="match status" value="1"/>
</dbReference>
<dbReference type="PROSITE" id="PS51201">
    <property type="entry name" value="RCK_N"/>
    <property type="match status" value="2"/>
</dbReference>
<evidence type="ECO:0000256" key="4">
    <source>
        <dbReference type="ARBA" id="ARBA00022737"/>
    </source>
</evidence>
<keyword evidence="4" id="KW-0677">Repeat</keyword>
<evidence type="ECO:0000256" key="1">
    <source>
        <dbReference type="ARBA" id="ARBA00017378"/>
    </source>
</evidence>
<keyword evidence="5" id="KW-0630">Potassium</keyword>
<proteinExistence type="predicted"/>
<dbReference type="NCBIfam" id="NF007031">
    <property type="entry name" value="PRK09496.1-2"/>
    <property type="match status" value="1"/>
</dbReference>
<sequence>MKIIILGAGQVGGTLAENLASEANDITIVDTDMSRLRELQDRLDIRTVEGKASYPSILDQAGAQDCDMLIAVTNSDEVNMIACQIAQSLYNIPTKIARVREHDYLQSKKKIFTDKAIPVDVLISPEELVTRHVKRLIEHPGALQVLDFADGIAQLVAVKAYYGGPLVGREISFLRAHMPSVDTRVAAIFRQGSPIIPKGDTVIEADDEVFFIAAKRDIRSVMSELRRLDRPYKRIIIAGGGNIGARLASTIESDFQVKIIERDIRRCNDLAKRLDNTIVLHGSASDKELLLEENIEDTDVFCALTNDDEANIMASMLAKRLGARTVMTLINNPAYVDLVQGGVIDIAISPQQTTIGSLLTHVRRGDVAAVHSLRRGAAEAIEAVAHGDKRSSKVVGKTIEEIDLPAGTTIGAIVRNNEVLIAHDDVVVENDDHVILFLVDKRKIGEVERLFQVGLGFF</sequence>
<evidence type="ECO:0000256" key="3">
    <source>
        <dbReference type="ARBA" id="ARBA00022538"/>
    </source>
</evidence>
<dbReference type="InterPro" id="IPR006037">
    <property type="entry name" value="RCK_C"/>
</dbReference>
<keyword evidence="6" id="KW-0520">NAD</keyword>
<evidence type="ECO:0000313" key="11">
    <source>
        <dbReference type="Proteomes" id="UP000267535"/>
    </source>
</evidence>
<comment type="caution">
    <text evidence="10">The sequence shown here is derived from an EMBL/GenBank/DDBJ whole genome shotgun (WGS) entry which is preliminary data.</text>
</comment>
<dbReference type="SUPFAM" id="SSF51735">
    <property type="entry name" value="NAD(P)-binding Rossmann-fold domains"/>
    <property type="match status" value="2"/>
</dbReference>
<dbReference type="InterPro" id="IPR050721">
    <property type="entry name" value="Trk_Ktr_HKT_K-transport"/>
</dbReference>
<keyword evidence="2" id="KW-0813">Transport</keyword>
<feature type="domain" description="RCK N-terminal" evidence="8">
    <location>
        <begin position="232"/>
        <end position="348"/>
    </location>
</feature>
<dbReference type="GO" id="GO:0015079">
    <property type="term" value="F:potassium ion transmembrane transporter activity"/>
    <property type="evidence" value="ECO:0007669"/>
    <property type="project" value="InterPro"/>
</dbReference>
<protein>
    <recommendedName>
        <fullName evidence="1">Trk system potassium uptake protein TrkA</fullName>
    </recommendedName>
</protein>
<dbReference type="FunFam" id="3.40.50.720:FF:000042">
    <property type="entry name" value="Trk system potassium transporter TrkA"/>
    <property type="match status" value="1"/>
</dbReference>
<organism evidence="10 11">
    <name type="scientific">Amphritea balenae</name>
    <dbReference type="NCBI Taxonomy" id="452629"/>
    <lineage>
        <taxon>Bacteria</taxon>
        <taxon>Pseudomonadati</taxon>
        <taxon>Pseudomonadota</taxon>
        <taxon>Gammaproteobacteria</taxon>
        <taxon>Oceanospirillales</taxon>
        <taxon>Oceanospirillaceae</taxon>
        <taxon>Amphritea</taxon>
    </lineage>
</organism>
<dbReference type="RefSeq" id="WP_124926357.1">
    <property type="nucleotide sequence ID" value="NZ_BMOH01000002.1"/>
</dbReference>
<dbReference type="SUPFAM" id="SSF116726">
    <property type="entry name" value="TrkA C-terminal domain-like"/>
    <property type="match status" value="2"/>
</dbReference>
<name>A0A3P1SNX4_9GAMM</name>
<dbReference type="Gene3D" id="3.30.70.1450">
    <property type="entry name" value="Regulator of K+ conductance, C-terminal domain"/>
    <property type="match status" value="2"/>
</dbReference>
<dbReference type="PRINTS" id="PR00335">
    <property type="entry name" value="KUPTAKETRKA"/>
</dbReference>
<evidence type="ECO:0000259" key="9">
    <source>
        <dbReference type="PROSITE" id="PS51202"/>
    </source>
</evidence>